<evidence type="ECO:0000259" key="13">
    <source>
        <dbReference type="PROSITE" id="PS51178"/>
    </source>
</evidence>
<dbReference type="EC" id="2.7.11.1" evidence="1"/>
<evidence type="ECO:0000256" key="5">
    <source>
        <dbReference type="ARBA" id="ARBA00022777"/>
    </source>
</evidence>
<gene>
    <name evidence="14" type="primary">pknB</name>
    <name evidence="14" type="ORF">GX662_10245</name>
</gene>
<comment type="catalytic activity">
    <reaction evidence="8">
        <text>L-seryl-[protein] + ATP = O-phospho-L-seryl-[protein] + ADP + H(+)</text>
        <dbReference type="Rhea" id="RHEA:17989"/>
        <dbReference type="Rhea" id="RHEA-COMP:9863"/>
        <dbReference type="Rhea" id="RHEA-COMP:11604"/>
        <dbReference type="ChEBI" id="CHEBI:15378"/>
        <dbReference type="ChEBI" id="CHEBI:29999"/>
        <dbReference type="ChEBI" id="CHEBI:30616"/>
        <dbReference type="ChEBI" id="CHEBI:83421"/>
        <dbReference type="ChEBI" id="CHEBI:456216"/>
        <dbReference type="EC" id="2.7.11.1"/>
    </reaction>
</comment>
<dbReference type="PROSITE" id="PS00107">
    <property type="entry name" value="PROTEIN_KINASE_ATP"/>
    <property type="match status" value="1"/>
</dbReference>
<evidence type="ECO:0000313" key="15">
    <source>
        <dbReference type="Proteomes" id="UP000589373"/>
    </source>
</evidence>
<dbReference type="PROSITE" id="PS50011">
    <property type="entry name" value="PROTEIN_KINASE_DOM"/>
    <property type="match status" value="1"/>
</dbReference>
<name>A0A847D7H5_9LACT</name>
<feature type="binding site" evidence="9">
    <location>
        <position position="40"/>
    </location>
    <ligand>
        <name>ATP</name>
        <dbReference type="ChEBI" id="CHEBI:30616"/>
    </ligand>
</feature>
<organism evidence="14 15">
    <name type="scientific">Trichococcus flocculiformis</name>
    <dbReference type="NCBI Taxonomy" id="82803"/>
    <lineage>
        <taxon>Bacteria</taxon>
        <taxon>Bacillati</taxon>
        <taxon>Bacillota</taxon>
        <taxon>Bacilli</taxon>
        <taxon>Lactobacillales</taxon>
        <taxon>Carnobacteriaceae</taxon>
        <taxon>Trichococcus</taxon>
    </lineage>
</organism>
<evidence type="ECO:0000259" key="12">
    <source>
        <dbReference type="PROSITE" id="PS50011"/>
    </source>
</evidence>
<feature type="domain" description="Protein kinase" evidence="12">
    <location>
        <begin position="11"/>
        <end position="282"/>
    </location>
</feature>
<dbReference type="Proteomes" id="UP000589373">
    <property type="component" value="Unassembled WGS sequence"/>
</dbReference>
<dbReference type="InterPro" id="IPR000719">
    <property type="entry name" value="Prot_kinase_dom"/>
</dbReference>
<evidence type="ECO:0000256" key="4">
    <source>
        <dbReference type="ARBA" id="ARBA00022741"/>
    </source>
</evidence>
<evidence type="ECO:0000256" key="2">
    <source>
        <dbReference type="ARBA" id="ARBA00022527"/>
    </source>
</evidence>
<dbReference type="CDD" id="cd14014">
    <property type="entry name" value="STKc_PknB_like"/>
    <property type="match status" value="1"/>
</dbReference>
<feature type="region of interest" description="Disordered" evidence="10">
    <location>
        <begin position="593"/>
        <end position="617"/>
    </location>
</feature>
<dbReference type="CDD" id="cd06577">
    <property type="entry name" value="PASTA_pknB"/>
    <property type="match status" value="3"/>
</dbReference>
<dbReference type="InterPro" id="IPR017441">
    <property type="entry name" value="Protein_kinase_ATP_BS"/>
</dbReference>
<keyword evidence="5 14" id="KW-0418">Kinase</keyword>
<protein>
    <recommendedName>
        <fullName evidence="1">non-specific serine/threonine protein kinase</fullName>
        <ecNumber evidence="1">2.7.11.1</ecNumber>
    </recommendedName>
</protein>
<reference evidence="14 15" key="1">
    <citation type="journal article" date="2020" name="Biotechnol. Biofuels">
        <title>New insights from the biogas microbiome by comprehensive genome-resolved metagenomics of nearly 1600 species originating from multiple anaerobic digesters.</title>
        <authorList>
            <person name="Campanaro S."/>
            <person name="Treu L."/>
            <person name="Rodriguez-R L.M."/>
            <person name="Kovalovszki A."/>
            <person name="Ziels R.M."/>
            <person name="Maus I."/>
            <person name="Zhu X."/>
            <person name="Kougias P.G."/>
            <person name="Basile A."/>
            <person name="Luo G."/>
            <person name="Schluter A."/>
            <person name="Konstantinidis K.T."/>
            <person name="Angelidaki I."/>
        </authorList>
    </citation>
    <scope>NUCLEOTIDE SEQUENCE [LARGE SCALE GENOMIC DNA]</scope>
    <source>
        <strain evidence="14">AS07pgkLD_105</strain>
    </source>
</reference>
<evidence type="ECO:0000256" key="3">
    <source>
        <dbReference type="ARBA" id="ARBA00022679"/>
    </source>
</evidence>
<keyword evidence="11" id="KW-0472">Membrane</keyword>
<dbReference type="EMBL" id="JAAZCD010000230">
    <property type="protein sequence ID" value="NLD32615.1"/>
    <property type="molecule type" value="Genomic_DNA"/>
</dbReference>
<evidence type="ECO:0000313" key="14">
    <source>
        <dbReference type="EMBL" id="NLD32615.1"/>
    </source>
</evidence>
<dbReference type="GO" id="GO:0005524">
    <property type="term" value="F:ATP binding"/>
    <property type="evidence" value="ECO:0007669"/>
    <property type="project" value="UniProtKB-UniRule"/>
</dbReference>
<dbReference type="InterPro" id="IPR008271">
    <property type="entry name" value="Ser/Thr_kinase_AS"/>
</dbReference>
<keyword evidence="6 9" id="KW-0067">ATP-binding</keyword>
<dbReference type="Gene3D" id="2.60.40.2560">
    <property type="match status" value="1"/>
</dbReference>
<feature type="domain" description="PASTA" evidence="13">
    <location>
        <begin position="502"/>
        <end position="568"/>
    </location>
</feature>
<comment type="catalytic activity">
    <reaction evidence="7">
        <text>L-threonyl-[protein] + ATP = O-phospho-L-threonyl-[protein] + ADP + H(+)</text>
        <dbReference type="Rhea" id="RHEA:46608"/>
        <dbReference type="Rhea" id="RHEA-COMP:11060"/>
        <dbReference type="Rhea" id="RHEA-COMP:11605"/>
        <dbReference type="ChEBI" id="CHEBI:15378"/>
        <dbReference type="ChEBI" id="CHEBI:30013"/>
        <dbReference type="ChEBI" id="CHEBI:30616"/>
        <dbReference type="ChEBI" id="CHEBI:61977"/>
        <dbReference type="ChEBI" id="CHEBI:456216"/>
        <dbReference type="EC" id="2.7.11.1"/>
    </reaction>
</comment>
<dbReference type="PANTHER" id="PTHR43289:SF34">
    <property type="entry name" value="SERINE_THREONINE-PROTEIN KINASE YBDM-RELATED"/>
    <property type="match status" value="1"/>
</dbReference>
<dbReference type="Gene3D" id="3.30.200.20">
    <property type="entry name" value="Phosphorylase Kinase, domain 1"/>
    <property type="match status" value="1"/>
</dbReference>
<dbReference type="InterPro" id="IPR005543">
    <property type="entry name" value="PASTA_dom"/>
</dbReference>
<feature type="compositionally biased region" description="Polar residues" evidence="10">
    <location>
        <begin position="593"/>
        <end position="603"/>
    </location>
</feature>
<dbReference type="Pfam" id="PF00069">
    <property type="entry name" value="Pkinase"/>
    <property type="match status" value="1"/>
</dbReference>
<dbReference type="RefSeq" id="WP_276647390.1">
    <property type="nucleotide sequence ID" value="NZ_JAAZCD010000230.1"/>
</dbReference>
<evidence type="ECO:0000256" key="1">
    <source>
        <dbReference type="ARBA" id="ARBA00012513"/>
    </source>
</evidence>
<evidence type="ECO:0000256" key="7">
    <source>
        <dbReference type="ARBA" id="ARBA00047899"/>
    </source>
</evidence>
<dbReference type="NCBIfam" id="NF033483">
    <property type="entry name" value="PknB_PASTA_kin"/>
    <property type="match status" value="1"/>
</dbReference>
<feature type="transmembrane region" description="Helical" evidence="11">
    <location>
        <begin position="341"/>
        <end position="362"/>
    </location>
</feature>
<keyword evidence="3" id="KW-0808">Transferase</keyword>
<feature type="compositionally biased region" description="Low complexity" evidence="10">
    <location>
        <begin position="604"/>
        <end position="617"/>
    </location>
</feature>
<feature type="domain" description="PASTA" evidence="13">
    <location>
        <begin position="434"/>
        <end position="501"/>
    </location>
</feature>
<dbReference type="SMART" id="SM00220">
    <property type="entry name" value="S_TKc"/>
    <property type="match status" value="1"/>
</dbReference>
<accession>A0A847D7H5</accession>
<sequence length="680" mass="74921">MEAGKKLGGRYKIVRHIGSGGMANVYLGHDLILDRPVAIKVLRFDFRNNTDALRRFQREALSATQLIHPNIVGVYDVDEEDELQYIVMEFIDGTDLKKYIDIQGRVLPEKAIHIMHQVLSAVALAHKNRIIHRDIKPQNILIDNQDRIKITDFGIAVALSETSITQTNTLLGSVHYLSPEQARGSMATSKSDIYALGVVLYELLSGSVPFDGESAVSVALKHFQEPMPSIRESHPEIPQSLENVILKATAKEPLDRYATCEEMMADLDTCLSEERRNEAPFMPVSLLQETKVLTPLSDEVVAKADIGKTIISPPQSVKTEAIHEFEPGREAAGGKKKRKKWLFFLFTVFLLSLIGSFFLFFYNNQEADAVTVPDVSNMDQASARLALEDVGLVLGNITEEYNEEIEEDAVIETSPKIGSSVAAGDEIDLIISLGEELFTLLDYEGQEYERVFEDLRKEGFTIERTHEFSSEVAEGNIISQNIEPGTEVKPGETTLSFLVSDGNESYTMRDLSGYTRKSVEDYAGQYGLSLTITEAYSDTIAAGLVVSQSLAGGSAFVSGDALSVVISKGPEEPQVVSFSRTITIPYLPATVSESASESNNGQGSENANSNANVSSTSNEPNHIVIYVQDEDHTLSDVFREFDISADEVVTINFRILEGSSASYRIERDGEVISEASELTQ</sequence>
<dbReference type="FunFam" id="1.10.510.10:FF:000021">
    <property type="entry name" value="Serine/threonine protein kinase"/>
    <property type="match status" value="1"/>
</dbReference>
<dbReference type="PANTHER" id="PTHR43289">
    <property type="entry name" value="MITOGEN-ACTIVATED PROTEIN KINASE KINASE KINASE 20-RELATED"/>
    <property type="match status" value="1"/>
</dbReference>
<dbReference type="GO" id="GO:0004674">
    <property type="term" value="F:protein serine/threonine kinase activity"/>
    <property type="evidence" value="ECO:0007669"/>
    <property type="project" value="UniProtKB-KW"/>
</dbReference>
<keyword evidence="11" id="KW-0812">Transmembrane</keyword>
<keyword evidence="11" id="KW-1133">Transmembrane helix</keyword>
<dbReference type="SUPFAM" id="SSF56112">
    <property type="entry name" value="Protein kinase-like (PK-like)"/>
    <property type="match status" value="1"/>
</dbReference>
<evidence type="ECO:0000256" key="8">
    <source>
        <dbReference type="ARBA" id="ARBA00048679"/>
    </source>
</evidence>
<dbReference type="InterPro" id="IPR011009">
    <property type="entry name" value="Kinase-like_dom_sf"/>
</dbReference>
<keyword evidence="4 9" id="KW-0547">Nucleotide-binding</keyword>
<dbReference type="PROSITE" id="PS51178">
    <property type="entry name" value="PASTA"/>
    <property type="match status" value="3"/>
</dbReference>
<dbReference type="AlphaFoldDB" id="A0A847D7H5"/>
<dbReference type="PROSITE" id="PS00108">
    <property type="entry name" value="PROTEIN_KINASE_ST"/>
    <property type="match status" value="1"/>
</dbReference>
<dbReference type="Gene3D" id="3.30.10.20">
    <property type="match status" value="3"/>
</dbReference>
<evidence type="ECO:0000256" key="9">
    <source>
        <dbReference type="PROSITE-ProRule" id="PRU10141"/>
    </source>
</evidence>
<comment type="caution">
    <text evidence="14">The sequence shown here is derived from an EMBL/GenBank/DDBJ whole genome shotgun (WGS) entry which is preliminary data.</text>
</comment>
<dbReference type="FunFam" id="3.30.200.20:FF:000035">
    <property type="entry name" value="Serine/threonine protein kinase Stk1"/>
    <property type="match status" value="1"/>
</dbReference>
<dbReference type="SMART" id="SM00740">
    <property type="entry name" value="PASTA"/>
    <property type="match status" value="3"/>
</dbReference>
<proteinExistence type="predicted"/>
<feature type="domain" description="PASTA" evidence="13">
    <location>
        <begin position="366"/>
        <end position="433"/>
    </location>
</feature>
<dbReference type="Pfam" id="PF03793">
    <property type="entry name" value="PASTA"/>
    <property type="match status" value="3"/>
</dbReference>
<evidence type="ECO:0000256" key="11">
    <source>
        <dbReference type="SAM" id="Phobius"/>
    </source>
</evidence>
<dbReference type="Gene3D" id="1.10.510.10">
    <property type="entry name" value="Transferase(Phosphotransferase) domain 1"/>
    <property type="match status" value="1"/>
</dbReference>
<evidence type="ECO:0000256" key="6">
    <source>
        <dbReference type="ARBA" id="ARBA00022840"/>
    </source>
</evidence>
<evidence type="ECO:0000256" key="10">
    <source>
        <dbReference type="SAM" id="MobiDB-lite"/>
    </source>
</evidence>
<keyword evidence="2" id="KW-0723">Serine/threonine-protein kinase</keyword>